<sequence>MKLYSREWLQGSLRVQNDAAERGVWTDFLALGNESRNRGVIQANDETPYPHHYLAALLNIPLELLDHCIKKFTEQDRIAENSHGILITNFSYWQGLDTRRRGRPSKQSRERPEPTEEQKLTTVYQNRLAVAKMEKKQELGRPLTAKESVELREKIRGEIYE</sequence>
<evidence type="ECO:0000259" key="2">
    <source>
        <dbReference type="Pfam" id="PF09681"/>
    </source>
</evidence>
<comment type="caution">
    <text evidence="3">The sequence shown here is derived from an EMBL/GenBank/DDBJ whole genome shotgun (WGS) entry which is preliminary data.</text>
</comment>
<organism evidence="3">
    <name type="scientific">marine sediment metagenome</name>
    <dbReference type="NCBI Taxonomy" id="412755"/>
    <lineage>
        <taxon>unclassified sequences</taxon>
        <taxon>metagenomes</taxon>
        <taxon>ecological metagenomes</taxon>
    </lineage>
</organism>
<proteinExistence type="predicted"/>
<gene>
    <name evidence="3" type="ORF">LCGC14_1231310</name>
</gene>
<feature type="domain" description="Phage replisome organiser N-terminal" evidence="2">
    <location>
        <begin position="24"/>
        <end position="110"/>
    </location>
</feature>
<evidence type="ECO:0000256" key="1">
    <source>
        <dbReference type="SAM" id="MobiDB-lite"/>
    </source>
</evidence>
<feature type="compositionally biased region" description="Basic and acidic residues" evidence="1">
    <location>
        <begin position="107"/>
        <end position="119"/>
    </location>
</feature>
<accession>A0A0F9LCJ6</accession>
<reference evidence="3" key="1">
    <citation type="journal article" date="2015" name="Nature">
        <title>Complex archaea that bridge the gap between prokaryotes and eukaryotes.</title>
        <authorList>
            <person name="Spang A."/>
            <person name="Saw J.H."/>
            <person name="Jorgensen S.L."/>
            <person name="Zaremba-Niedzwiedzka K."/>
            <person name="Martijn J."/>
            <person name="Lind A.E."/>
            <person name="van Eijk R."/>
            <person name="Schleper C."/>
            <person name="Guy L."/>
            <person name="Ettema T.J."/>
        </authorList>
    </citation>
    <scope>NUCLEOTIDE SEQUENCE</scope>
</reference>
<feature type="region of interest" description="Disordered" evidence="1">
    <location>
        <begin position="98"/>
        <end position="121"/>
    </location>
</feature>
<dbReference type="EMBL" id="LAZR01006572">
    <property type="protein sequence ID" value="KKM91163.1"/>
    <property type="molecule type" value="Genomic_DNA"/>
</dbReference>
<protein>
    <recommendedName>
        <fullName evidence="2">Phage replisome organiser N-terminal domain-containing protein</fullName>
    </recommendedName>
</protein>
<dbReference type="Pfam" id="PF09681">
    <property type="entry name" value="Phage_rep_org_N"/>
    <property type="match status" value="1"/>
</dbReference>
<evidence type="ECO:0000313" key="3">
    <source>
        <dbReference type="EMBL" id="KKM91163.1"/>
    </source>
</evidence>
<name>A0A0F9LCJ6_9ZZZZ</name>
<dbReference type="AlphaFoldDB" id="A0A0F9LCJ6"/>
<dbReference type="InterPro" id="IPR010056">
    <property type="entry name" value="Phage_rep_org__N"/>
</dbReference>